<protein>
    <submittedName>
        <fullName evidence="2">WXG100 family type VII secretion target</fullName>
    </submittedName>
</protein>
<dbReference type="InterPro" id="IPR036689">
    <property type="entry name" value="ESAT-6-like_sf"/>
</dbReference>
<comment type="caution">
    <text evidence="2">The sequence shown here is derived from an EMBL/GenBank/DDBJ whole genome shotgun (WGS) entry which is preliminary data.</text>
</comment>
<dbReference type="Pfam" id="PF06013">
    <property type="entry name" value="WXG100"/>
    <property type="match status" value="1"/>
</dbReference>
<dbReference type="RefSeq" id="WP_271315948.1">
    <property type="nucleotide sequence ID" value="NZ_JAAGKO020000033.1"/>
</dbReference>
<organism evidence="2">
    <name type="scientific">Streptantibioticus silvisoli</name>
    <dbReference type="NCBI Taxonomy" id="2705255"/>
    <lineage>
        <taxon>Bacteria</taxon>
        <taxon>Bacillati</taxon>
        <taxon>Actinomycetota</taxon>
        <taxon>Actinomycetes</taxon>
        <taxon>Kitasatosporales</taxon>
        <taxon>Streptomycetaceae</taxon>
        <taxon>Streptantibioticus</taxon>
    </lineage>
</organism>
<gene>
    <name evidence="1" type="ORF">POF43_021835</name>
    <name evidence="2" type="ORF">POF50_026660</name>
</gene>
<evidence type="ECO:0000313" key="2">
    <source>
        <dbReference type="EMBL" id="MDI5972884.1"/>
    </source>
</evidence>
<dbReference type="AlphaFoldDB" id="A0AA90KIQ5"/>
<sequence>MSSGSTVNVQWESLSQLENDINEKVSMLDGQIKRLNGIVDSVKASWSGQGASAYQALQMQVNEDARRLKEVLSAIHEAVHLAKGGFSAADEEQMSKFKGLNGTTADNSILDRLS</sequence>
<dbReference type="Gene3D" id="1.10.287.1060">
    <property type="entry name" value="ESAT-6-like"/>
    <property type="match status" value="1"/>
</dbReference>
<dbReference type="InterPro" id="IPR010310">
    <property type="entry name" value="T7SS_ESAT-6-like"/>
</dbReference>
<dbReference type="Proteomes" id="UP001156398">
    <property type="component" value="Unassembled WGS sequence"/>
</dbReference>
<evidence type="ECO:0000313" key="3">
    <source>
        <dbReference type="Proteomes" id="UP001156398"/>
    </source>
</evidence>
<evidence type="ECO:0000313" key="1">
    <source>
        <dbReference type="EMBL" id="MDI5965333.1"/>
    </source>
</evidence>
<dbReference type="SUPFAM" id="SSF140453">
    <property type="entry name" value="EsxAB dimer-like"/>
    <property type="match status" value="1"/>
</dbReference>
<name>A0AA90KIQ5_9ACTN</name>
<proteinExistence type="predicted"/>
<reference evidence="2 3" key="1">
    <citation type="submission" date="2023-05" db="EMBL/GenBank/DDBJ databases">
        <title>Streptantibioticus silvisoli sp. nov., acidotolerant actinomycetes 1 from pine litter.</title>
        <authorList>
            <person name="Swiecimska M."/>
            <person name="Golinska P."/>
            <person name="Sangal V."/>
            <person name="Wachnowicz B."/>
            <person name="Goodfellow M."/>
        </authorList>
    </citation>
    <scope>NUCLEOTIDE SEQUENCE</scope>
    <source>
        <strain evidence="2">SL13</strain>
        <strain evidence="1 3">SL54</strain>
    </source>
</reference>
<keyword evidence="3" id="KW-1185">Reference proteome</keyword>
<dbReference type="NCBIfam" id="TIGR03930">
    <property type="entry name" value="WXG100_ESAT6"/>
    <property type="match status" value="1"/>
</dbReference>
<dbReference type="EMBL" id="JABXJJ020000038">
    <property type="protein sequence ID" value="MDI5972884.1"/>
    <property type="molecule type" value="Genomic_DNA"/>
</dbReference>
<dbReference type="EMBL" id="JAAGKO020000033">
    <property type="protein sequence ID" value="MDI5965333.1"/>
    <property type="molecule type" value="Genomic_DNA"/>
</dbReference>
<accession>A0AA90KIQ5</accession>